<comment type="subcellular location">
    <subcellularLocation>
        <location evidence="1">Cell membrane</location>
        <topology evidence="1">Multi-pass membrane protein</topology>
    </subcellularLocation>
</comment>
<protein>
    <submittedName>
        <fullName evidence="7">Related to ENA5-Plasma membrane P-type ATPase involved in Na+ and Li+ efflux</fullName>
    </submittedName>
</protein>
<keyword evidence="5" id="KW-0472">Membrane</keyword>
<name>A0A1E1LKV0_9HELO</name>
<dbReference type="InterPro" id="IPR036412">
    <property type="entry name" value="HAD-like_sf"/>
</dbReference>
<dbReference type="Gene3D" id="1.20.1110.10">
    <property type="entry name" value="Calcium-transporting ATPase, transmembrane domain"/>
    <property type="match status" value="1"/>
</dbReference>
<dbReference type="SUPFAM" id="SSF81660">
    <property type="entry name" value="Metal cation-transporting ATPase, ATP-binding domain N"/>
    <property type="match status" value="1"/>
</dbReference>
<dbReference type="OrthoDB" id="3352408at2759"/>
<evidence type="ECO:0000313" key="7">
    <source>
        <dbReference type="EMBL" id="CZT11125.1"/>
    </source>
</evidence>
<keyword evidence="2" id="KW-1003">Cell membrane</keyword>
<sequence length="439" mass="48334">MSITRWILMTLLKARSSLDSEAIPRRSSTLDGKQDFDHQRSAAALKFDVPAEKLAEHQNKTEKVPGEEPATLNADLEAFLLPTALCNLATAHRFDLGKKDLEGKGWKQITEYPFDSTIKRMSVVYKTPDDSKWVVYTKGAVERVIDLCTSVGIGDRAEPMSDAMKDIVLTHMDYFARQGQRVLAVASKVWPVEFKVEKKDGKNGSNVDELRPQAEHDLTLIGLVGIYDPPREETKDAVRECSEAGIKVHMLTGDHPAIAEAIAKEIGIIPRNVNVLPKDVAASIQIDALPELPLVIARCAPDTKTRMIEALHRRGLYMAMTGDGVKDAPSLSSADFGIAMGLPAQISTASYLLSEGRRMFDNIQKLVLHLLTSNVGEVILLIAGLGFQDSSGQSVFPLSPLQILWVNMLTSSFPALGLGREKPSSEIMQRPPHKIKWGY</sequence>
<dbReference type="InterPro" id="IPR001757">
    <property type="entry name" value="P_typ_ATPase"/>
</dbReference>
<organism evidence="7 8">
    <name type="scientific">Rhynchosporium agropyri</name>
    <dbReference type="NCBI Taxonomy" id="914238"/>
    <lineage>
        <taxon>Eukaryota</taxon>
        <taxon>Fungi</taxon>
        <taxon>Dikarya</taxon>
        <taxon>Ascomycota</taxon>
        <taxon>Pezizomycotina</taxon>
        <taxon>Leotiomycetes</taxon>
        <taxon>Helotiales</taxon>
        <taxon>Ploettnerulaceae</taxon>
        <taxon>Rhynchosporium</taxon>
    </lineage>
</organism>
<dbReference type="Gene3D" id="3.40.1110.10">
    <property type="entry name" value="Calcium-transporting ATPase, cytoplasmic domain N"/>
    <property type="match status" value="1"/>
</dbReference>
<dbReference type="AlphaFoldDB" id="A0A1E1LKV0"/>
<evidence type="ECO:0000259" key="6">
    <source>
        <dbReference type="Pfam" id="PF00689"/>
    </source>
</evidence>
<dbReference type="Proteomes" id="UP000178912">
    <property type="component" value="Unassembled WGS sequence"/>
</dbReference>
<dbReference type="GO" id="GO:1902600">
    <property type="term" value="P:proton transmembrane transport"/>
    <property type="evidence" value="ECO:0007669"/>
    <property type="project" value="TreeGrafter"/>
</dbReference>
<dbReference type="SUPFAM" id="SSF56784">
    <property type="entry name" value="HAD-like"/>
    <property type="match status" value="1"/>
</dbReference>
<keyword evidence="3" id="KW-0812">Transmembrane</keyword>
<dbReference type="PRINTS" id="PR00119">
    <property type="entry name" value="CATATPASE"/>
</dbReference>
<reference evidence="8" key="1">
    <citation type="submission" date="2016-03" db="EMBL/GenBank/DDBJ databases">
        <authorList>
            <person name="Guldener U."/>
        </authorList>
    </citation>
    <scope>NUCLEOTIDE SEQUENCE [LARGE SCALE GENOMIC DNA]</scope>
    <source>
        <strain evidence="8">04CH-RAC-A.6.1</strain>
    </source>
</reference>
<evidence type="ECO:0000256" key="4">
    <source>
        <dbReference type="ARBA" id="ARBA00022989"/>
    </source>
</evidence>
<dbReference type="InterPro" id="IPR023214">
    <property type="entry name" value="HAD_sf"/>
</dbReference>
<dbReference type="PRINTS" id="PR00120">
    <property type="entry name" value="HATPASE"/>
</dbReference>
<keyword evidence="8" id="KW-1185">Reference proteome</keyword>
<dbReference type="Gene3D" id="3.40.50.1000">
    <property type="entry name" value="HAD superfamily/HAD-like"/>
    <property type="match status" value="1"/>
</dbReference>
<evidence type="ECO:0000256" key="1">
    <source>
        <dbReference type="ARBA" id="ARBA00004651"/>
    </source>
</evidence>
<dbReference type="Pfam" id="PF00689">
    <property type="entry name" value="Cation_ATPase_C"/>
    <property type="match status" value="1"/>
</dbReference>
<gene>
    <name evidence="7" type="ORF">RAG0_15378</name>
</gene>
<proteinExistence type="predicted"/>
<dbReference type="PANTHER" id="PTHR43294:SF21">
    <property type="entry name" value="CATION TRANSPORTING ATPASE"/>
    <property type="match status" value="1"/>
</dbReference>
<evidence type="ECO:0000313" key="8">
    <source>
        <dbReference type="Proteomes" id="UP000178912"/>
    </source>
</evidence>
<evidence type="ECO:0000256" key="3">
    <source>
        <dbReference type="ARBA" id="ARBA00022692"/>
    </source>
</evidence>
<dbReference type="GO" id="GO:0005524">
    <property type="term" value="F:ATP binding"/>
    <property type="evidence" value="ECO:0007669"/>
    <property type="project" value="InterPro"/>
</dbReference>
<dbReference type="InterPro" id="IPR050510">
    <property type="entry name" value="Cation_transp_ATPase_P-type"/>
</dbReference>
<keyword evidence="4" id="KW-1133">Transmembrane helix</keyword>
<evidence type="ECO:0000256" key="2">
    <source>
        <dbReference type="ARBA" id="ARBA00022475"/>
    </source>
</evidence>
<dbReference type="GO" id="GO:0019829">
    <property type="term" value="F:ATPase-coupled monoatomic cation transmembrane transporter activity"/>
    <property type="evidence" value="ECO:0007669"/>
    <property type="project" value="TreeGrafter"/>
</dbReference>
<evidence type="ECO:0000256" key="5">
    <source>
        <dbReference type="ARBA" id="ARBA00023136"/>
    </source>
</evidence>
<dbReference type="GO" id="GO:0016887">
    <property type="term" value="F:ATP hydrolysis activity"/>
    <property type="evidence" value="ECO:0007669"/>
    <property type="project" value="InterPro"/>
</dbReference>
<dbReference type="InterPro" id="IPR006068">
    <property type="entry name" value="ATPase_P-typ_cation-transptr_C"/>
</dbReference>
<dbReference type="GO" id="GO:0005886">
    <property type="term" value="C:plasma membrane"/>
    <property type="evidence" value="ECO:0007669"/>
    <property type="project" value="UniProtKB-SubCell"/>
</dbReference>
<accession>A0A1E1LKV0</accession>
<dbReference type="Pfam" id="PF13246">
    <property type="entry name" value="Cation_ATPase"/>
    <property type="match status" value="1"/>
</dbReference>
<feature type="domain" description="Cation-transporting P-type ATPase C-terminal" evidence="6">
    <location>
        <begin position="396"/>
        <end position="434"/>
    </location>
</feature>
<dbReference type="InterPro" id="IPR023299">
    <property type="entry name" value="ATPase_P-typ_cyto_dom_N"/>
</dbReference>
<dbReference type="PANTHER" id="PTHR43294">
    <property type="entry name" value="SODIUM/POTASSIUM-TRANSPORTING ATPASE SUBUNIT ALPHA"/>
    <property type="match status" value="1"/>
</dbReference>
<dbReference type="EMBL" id="FJUX01000137">
    <property type="protein sequence ID" value="CZT11125.1"/>
    <property type="molecule type" value="Genomic_DNA"/>
</dbReference>